<comment type="similarity">
    <text evidence="1 7 8 9">Belongs to the TRAFAC class TrmE-Era-EngA-EngB-Septin-like GTPase superfamily. Era GTPase family.</text>
</comment>
<feature type="domain" description="Era-type G" evidence="11">
    <location>
        <begin position="2"/>
        <end position="168"/>
    </location>
</feature>
<feature type="region of interest" description="G4" evidence="8">
    <location>
        <begin position="118"/>
        <end position="121"/>
    </location>
</feature>
<dbReference type="SUPFAM" id="SSF54814">
    <property type="entry name" value="Prokaryotic type KH domain (KH-domain type II)"/>
    <property type="match status" value="1"/>
</dbReference>
<gene>
    <name evidence="7 12" type="primary">era</name>
    <name evidence="12" type="ORF">IAD51_00410</name>
</gene>
<reference evidence="12" key="2">
    <citation type="journal article" date="2021" name="PeerJ">
        <title>Extensive microbial diversity within the chicken gut microbiome revealed by metagenomics and culture.</title>
        <authorList>
            <person name="Gilroy R."/>
            <person name="Ravi A."/>
            <person name="Getino M."/>
            <person name="Pursley I."/>
            <person name="Horton D.L."/>
            <person name="Alikhan N.F."/>
            <person name="Baker D."/>
            <person name="Gharbi K."/>
            <person name="Hall N."/>
            <person name="Watson M."/>
            <person name="Adriaenssens E.M."/>
            <person name="Foster-Nyarko E."/>
            <person name="Jarju S."/>
            <person name="Secka A."/>
            <person name="Antonio M."/>
            <person name="Oren A."/>
            <person name="Chaudhuri R.R."/>
            <person name="La Ragione R."/>
            <person name="Hildebrand F."/>
            <person name="Pallen M.J."/>
        </authorList>
    </citation>
    <scope>NUCLEOTIDE SEQUENCE</scope>
    <source>
        <strain evidence="12">1063</strain>
    </source>
</reference>
<evidence type="ECO:0000256" key="9">
    <source>
        <dbReference type="RuleBase" id="RU003761"/>
    </source>
</evidence>
<dbReference type="CDD" id="cd22534">
    <property type="entry name" value="KH-II_Era"/>
    <property type="match status" value="1"/>
</dbReference>
<feature type="domain" description="KH type-2" evidence="10">
    <location>
        <begin position="199"/>
        <end position="277"/>
    </location>
</feature>
<feature type="region of interest" description="G3" evidence="8">
    <location>
        <begin position="57"/>
        <end position="60"/>
    </location>
</feature>
<dbReference type="GO" id="GO:0043024">
    <property type="term" value="F:ribosomal small subunit binding"/>
    <property type="evidence" value="ECO:0007669"/>
    <property type="project" value="TreeGrafter"/>
</dbReference>
<reference evidence="12" key="1">
    <citation type="submission" date="2020-10" db="EMBL/GenBank/DDBJ databases">
        <authorList>
            <person name="Gilroy R."/>
        </authorList>
    </citation>
    <scope>NUCLEOTIDE SEQUENCE</scope>
    <source>
        <strain evidence="12">1063</strain>
    </source>
</reference>
<dbReference type="InterPro" id="IPR009019">
    <property type="entry name" value="KH_sf_prok-type"/>
</dbReference>
<dbReference type="Pfam" id="PF07650">
    <property type="entry name" value="KH_2"/>
    <property type="match status" value="1"/>
</dbReference>
<dbReference type="Pfam" id="PF01926">
    <property type="entry name" value="MMR_HSR1"/>
    <property type="match status" value="1"/>
</dbReference>
<dbReference type="GO" id="GO:0005886">
    <property type="term" value="C:plasma membrane"/>
    <property type="evidence" value="ECO:0007669"/>
    <property type="project" value="UniProtKB-SubCell"/>
</dbReference>
<dbReference type="Gene3D" id="3.40.50.300">
    <property type="entry name" value="P-loop containing nucleotide triphosphate hydrolases"/>
    <property type="match status" value="1"/>
</dbReference>
<evidence type="ECO:0000256" key="4">
    <source>
        <dbReference type="ARBA" id="ARBA00022884"/>
    </source>
</evidence>
<organism evidence="12 13">
    <name type="scientific">Candidatus Limadaptatus stercorigallinarum</name>
    <dbReference type="NCBI Taxonomy" id="2840845"/>
    <lineage>
        <taxon>Bacteria</taxon>
        <taxon>Bacillati</taxon>
        <taxon>Bacillota</taxon>
        <taxon>Clostridia</taxon>
        <taxon>Eubacteriales</taxon>
        <taxon>Candidatus Limadaptatus</taxon>
    </lineage>
</organism>
<evidence type="ECO:0000259" key="11">
    <source>
        <dbReference type="PROSITE" id="PS51713"/>
    </source>
</evidence>
<comment type="function">
    <text evidence="7">An essential GTPase that binds both GDP and GTP, with rapid nucleotide exchange. Plays a role in 16S rRNA processing and 30S ribosomal subunit biogenesis and possibly also in cell cycle regulation and energy metabolism.</text>
</comment>
<protein>
    <recommendedName>
        <fullName evidence="2 7">GTPase Era</fullName>
    </recommendedName>
</protein>
<dbReference type="GO" id="GO:0070181">
    <property type="term" value="F:small ribosomal subunit rRNA binding"/>
    <property type="evidence" value="ECO:0007669"/>
    <property type="project" value="UniProtKB-UniRule"/>
</dbReference>
<dbReference type="InterPro" id="IPR005225">
    <property type="entry name" value="Small_GTP-bd"/>
</dbReference>
<keyword evidence="5 7" id="KW-0342">GTP-binding</keyword>
<dbReference type="HAMAP" id="MF_00367">
    <property type="entry name" value="GTPase_Era"/>
    <property type="match status" value="1"/>
</dbReference>
<dbReference type="PANTHER" id="PTHR42698:SF1">
    <property type="entry name" value="GTPASE ERA, MITOCHONDRIAL"/>
    <property type="match status" value="1"/>
</dbReference>
<dbReference type="GO" id="GO:0005829">
    <property type="term" value="C:cytosol"/>
    <property type="evidence" value="ECO:0007669"/>
    <property type="project" value="TreeGrafter"/>
</dbReference>
<comment type="subunit">
    <text evidence="7">Monomer.</text>
</comment>
<evidence type="ECO:0000256" key="8">
    <source>
        <dbReference type="PROSITE-ProRule" id="PRU01050"/>
    </source>
</evidence>
<dbReference type="Proteomes" id="UP000824088">
    <property type="component" value="Unassembled WGS sequence"/>
</dbReference>
<dbReference type="InterPro" id="IPR015946">
    <property type="entry name" value="KH_dom-like_a/b"/>
</dbReference>
<dbReference type="PRINTS" id="PR00326">
    <property type="entry name" value="GTP1OBG"/>
</dbReference>
<dbReference type="PROSITE" id="PS51713">
    <property type="entry name" value="G_ERA"/>
    <property type="match status" value="1"/>
</dbReference>
<evidence type="ECO:0000256" key="2">
    <source>
        <dbReference type="ARBA" id="ARBA00020484"/>
    </source>
</evidence>
<sequence>MKSGFICIAGMPNAGKSTLINALVGEKVAIVSWRPQTTRNKILGVVNTEDAQIVFIDTPGIHRARNKLGEYMMQSVASGLKDVDGVLYVVDAAKGIREEDEEFLSLRPSSLPVVVALNKEDAVTRDTLFAVLEKLNSYKDIRAVVPVSAKKAENLAPLTEEIEKFLPEGEAMYPDDMYTDRTMRFMAAEIIREKALYLLDKEVPYGIGVHINKFELRENKPIYDVDADVVCEKQSHKAIVIGKGGATLKKISTAARQDIEELTGCKVFLTLYVRVKNEWRDSDYLMRELGYDVKDLKN</sequence>
<dbReference type="NCBIfam" id="NF000908">
    <property type="entry name" value="PRK00089.1"/>
    <property type="match status" value="1"/>
</dbReference>
<comment type="subcellular location">
    <subcellularLocation>
        <location evidence="7">Cytoplasm</location>
    </subcellularLocation>
    <subcellularLocation>
        <location evidence="7">Cell membrane</location>
        <topology evidence="7">Peripheral membrane protein</topology>
    </subcellularLocation>
</comment>
<dbReference type="GO" id="GO:0000028">
    <property type="term" value="P:ribosomal small subunit assembly"/>
    <property type="evidence" value="ECO:0007669"/>
    <property type="project" value="TreeGrafter"/>
</dbReference>
<feature type="binding site" evidence="7">
    <location>
        <begin position="118"/>
        <end position="121"/>
    </location>
    <ligand>
        <name>GTP</name>
        <dbReference type="ChEBI" id="CHEBI:37565"/>
    </ligand>
</feature>
<dbReference type="InterPro" id="IPR005662">
    <property type="entry name" value="GTPase_Era-like"/>
</dbReference>
<keyword evidence="7" id="KW-1003">Cell membrane</keyword>
<keyword evidence="4 7" id="KW-0694">RNA-binding</keyword>
<dbReference type="CDD" id="cd04163">
    <property type="entry name" value="Era"/>
    <property type="match status" value="1"/>
</dbReference>
<feature type="binding site" evidence="7">
    <location>
        <begin position="57"/>
        <end position="61"/>
    </location>
    <ligand>
        <name>GTP</name>
        <dbReference type="ChEBI" id="CHEBI:37565"/>
    </ligand>
</feature>
<keyword evidence="3 7" id="KW-0547">Nucleotide-binding</keyword>
<comment type="caution">
    <text evidence="12">The sequence shown here is derived from an EMBL/GenBank/DDBJ whole genome shotgun (WGS) entry which is preliminary data.</text>
</comment>
<dbReference type="GO" id="GO:0003924">
    <property type="term" value="F:GTPase activity"/>
    <property type="evidence" value="ECO:0007669"/>
    <property type="project" value="UniProtKB-UniRule"/>
</dbReference>
<feature type="region of interest" description="G1" evidence="8">
    <location>
        <begin position="10"/>
        <end position="17"/>
    </location>
</feature>
<dbReference type="InterPro" id="IPR004044">
    <property type="entry name" value="KH_dom_type_2"/>
</dbReference>
<feature type="binding site" evidence="7">
    <location>
        <begin position="10"/>
        <end position="17"/>
    </location>
    <ligand>
        <name>GTP</name>
        <dbReference type="ChEBI" id="CHEBI:37565"/>
    </ligand>
</feature>
<dbReference type="NCBIfam" id="TIGR00231">
    <property type="entry name" value="small_GTP"/>
    <property type="match status" value="1"/>
</dbReference>
<evidence type="ECO:0000259" key="10">
    <source>
        <dbReference type="PROSITE" id="PS50823"/>
    </source>
</evidence>
<keyword evidence="7" id="KW-0690">Ribosome biogenesis</keyword>
<name>A0A9D1L2B6_9FIRM</name>
<dbReference type="PANTHER" id="PTHR42698">
    <property type="entry name" value="GTPASE ERA"/>
    <property type="match status" value="1"/>
</dbReference>
<feature type="region of interest" description="G5" evidence="8">
    <location>
        <begin position="147"/>
        <end position="149"/>
    </location>
</feature>
<evidence type="ECO:0000313" key="13">
    <source>
        <dbReference type="Proteomes" id="UP000824088"/>
    </source>
</evidence>
<proteinExistence type="inferred from homology"/>
<dbReference type="InterPro" id="IPR027417">
    <property type="entry name" value="P-loop_NTPase"/>
</dbReference>
<evidence type="ECO:0000256" key="3">
    <source>
        <dbReference type="ARBA" id="ARBA00022741"/>
    </source>
</evidence>
<keyword evidence="7" id="KW-0963">Cytoplasm</keyword>
<keyword evidence="6 7" id="KW-0472">Membrane</keyword>
<keyword evidence="7" id="KW-0699">rRNA-binding</keyword>
<evidence type="ECO:0000256" key="6">
    <source>
        <dbReference type="ARBA" id="ARBA00023136"/>
    </source>
</evidence>
<dbReference type="AlphaFoldDB" id="A0A9D1L2B6"/>
<dbReference type="SUPFAM" id="SSF52540">
    <property type="entry name" value="P-loop containing nucleoside triphosphate hydrolases"/>
    <property type="match status" value="1"/>
</dbReference>
<evidence type="ECO:0000256" key="5">
    <source>
        <dbReference type="ARBA" id="ARBA00023134"/>
    </source>
</evidence>
<dbReference type="Gene3D" id="3.30.300.20">
    <property type="match status" value="1"/>
</dbReference>
<evidence type="ECO:0000256" key="7">
    <source>
        <dbReference type="HAMAP-Rule" id="MF_00367"/>
    </source>
</evidence>
<evidence type="ECO:0000256" key="1">
    <source>
        <dbReference type="ARBA" id="ARBA00007921"/>
    </source>
</evidence>
<dbReference type="InterPro" id="IPR030388">
    <property type="entry name" value="G_ERA_dom"/>
</dbReference>
<evidence type="ECO:0000313" key="12">
    <source>
        <dbReference type="EMBL" id="HIU20693.1"/>
    </source>
</evidence>
<dbReference type="GO" id="GO:0005525">
    <property type="term" value="F:GTP binding"/>
    <property type="evidence" value="ECO:0007669"/>
    <property type="project" value="UniProtKB-UniRule"/>
</dbReference>
<feature type="region of interest" description="G2" evidence="8">
    <location>
        <begin position="36"/>
        <end position="40"/>
    </location>
</feature>
<dbReference type="PROSITE" id="PS50823">
    <property type="entry name" value="KH_TYPE_2"/>
    <property type="match status" value="1"/>
</dbReference>
<dbReference type="EMBL" id="DVMN01000007">
    <property type="protein sequence ID" value="HIU20693.1"/>
    <property type="molecule type" value="Genomic_DNA"/>
</dbReference>
<dbReference type="InterPro" id="IPR006073">
    <property type="entry name" value="GTP-bd"/>
</dbReference>
<accession>A0A9D1L2B6</accession>
<dbReference type="NCBIfam" id="TIGR00436">
    <property type="entry name" value="era"/>
    <property type="match status" value="1"/>
</dbReference>